<evidence type="ECO:0000256" key="2">
    <source>
        <dbReference type="ARBA" id="ARBA00006339"/>
    </source>
</evidence>
<evidence type="ECO:0000256" key="1">
    <source>
        <dbReference type="ARBA" id="ARBA00004323"/>
    </source>
</evidence>
<keyword evidence="6" id="KW-0333">Golgi apparatus</keyword>
<dbReference type="EMBL" id="JABMIG020000199">
    <property type="protein sequence ID" value="KAL3786226.1"/>
    <property type="molecule type" value="Genomic_DNA"/>
</dbReference>
<evidence type="ECO:0000256" key="8">
    <source>
        <dbReference type="ARBA" id="ARBA00023180"/>
    </source>
</evidence>
<evidence type="ECO:0000256" key="7">
    <source>
        <dbReference type="ARBA" id="ARBA00023136"/>
    </source>
</evidence>
<comment type="caution">
    <text evidence="11">The sequence shown here is derived from an EMBL/GenBank/DDBJ whole genome shotgun (WGS) entry which is preliminary data.</text>
</comment>
<feature type="chain" id="PRO_5044774100" description="Sulfotransferase domain-containing protein" evidence="10">
    <location>
        <begin position="29"/>
        <end position="387"/>
    </location>
</feature>
<keyword evidence="12" id="KW-1185">Reference proteome</keyword>
<evidence type="ECO:0000313" key="11">
    <source>
        <dbReference type="EMBL" id="KAL3786226.1"/>
    </source>
</evidence>
<proteinExistence type="inferred from homology"/>
<keyword evidence="4" id="KW-0812">Transmembrane</keyword>
<gene>
    <name evidence="11" type="ORF">HJC23_002477</name>
</gene>
<dbReference type="PANTHER" id="PTHR12137">
    <property type="entry name" value="CARBOHYDRATE SULFOTRANSFERASE"/>
    <property type="match status" value="1"/>
</dbReference>
<comment type="similarity">
    <text evidence="2">Belongs to the sulfotransferase 2 family.</text>
</comment>
<evidence type="ECO:0000313" key="12">
    <source>
        <dbReference type="Proteomes" id="UP001516023"/>
    </source>
</evidence>
<comment type="subcellular location">
    <subcellularLocation>
        <location evidence="1">Golgi apparatus membrane</location>
        <topology evidence="1">Single-pass type II membrane protein</topology>
    </subcellularLocation>
</comment>
<dbReference type="InterPro" id="IPR018011">
    <property type="entry name" value="Carb_sulfotrans_8-10"/>
</dbReference>
<keyword evidence="3" id="KW-0808">Transferase</keyword>
<evidence type="ECO:0008006" key="13">
    <source>
        <dbReference type="Google" id="ProtNLM"/>
    </source>
</evidence>
<keyword evidence="7" id="KW-0472">Membrane</keyword>
<dbReference type="Pfam" id="PF03567">
    <property type="entry name" value="Sulfotransfer_2"/>
    <property type="match status" value="1"/>
</dbReference>
<accession>A0ABD3PG16</accession>
<dbReference type="InterPro" id="IPR005331">
    <property type="entry name" value="Sulfotransferase"/>
</dbReference>
<keyword evidence="10" id="KW-0732">Signal</keyword>
<dbReference type="Proteomes" id="UP001516023">
    <property type="component" value="Unassembled WGS sequence"/>
</dbReference>
<evidence type="ECO:0000256" key="6">
    <source>
        <dbReference type="ARBA" id="ARBA00023034"/>
    </source>
</evidence>
<reference evidence="11 12" key="1">
    <citation type="journal article" date="2020" name="G3 (Bethesda)">
        <title>Improved Reference Genome for Cyclotella cryptica CCMP332, a Model for Cell Wall Morphogenesis, Salinity Adaptation, and Lipid Production in Diatoms (Bacillariophyta).</title>
        <authorList>
            <person name="Roberts W.R."/>
            <person name="Downey K.M."/>
            <person name="Ruck E.C."/>
            <person name="Traller J.C."/>
            <person name="Alverson A.J."/>
        </authorList>
    </citation>
    <scope>NUCLEOTIDE SEQUENCE [LARGE SCALE GENOMIC DNA]</scope>
    <source>
        <strain evidence="11 12">CCMP332</strain>
    </source>
</reference>
<sequence>MNSSRRTLARVLIASLLIVCLWLPQLRDIAPYQDYSVQTDGFQNVPSHGNTTKHRHDAHRTNTSQRKIESSTTATAFRLLPTDSLYHHYNMSTTPIVLESHKLLLFTIEKVGSTVLRQLMRRMMGHDDYDFHGGGIPHVFPKNGLRYLHQYSLEEAREMLVSDEWVRAMFVRDPKERALSGIFDVETAAGGGGTIGVLCLHHVSTFDGFLDMIEDPKTVNLTALTHEYRLLDDSEKNSTVTQKFLLRNSPSCPDKHWSPITHWRMERKFYPRLNFMGHLETAQWDIRRLLDKLHPHAWEEYGVSGWGAHRNESMFTSSTTVLHARGTENYLDEFYTEEIERRVERIYADDYEHEYLELDVVKVGDASRHYREKFVERYLNGVDGVMN</sequence>
<feature type="signal peptide" evidence="10">
    <location>
        <begin position="1"/>
        <end position="28"/>
    </location>
</feature>
<evidence type="ECO:0000256" key="3">
    <source>
        <dbReference type="ARBA" id="ARBA00022679"/>
    </source>
</evidence>
<evidence type="ECO:0000256" key="10">
    <source>
        <dbReference type="SAM" id="SignalP"/>
    </source>
</evidence>
<organism evidence="11 12">
    <name type="scientific">Cyclotella cryptica</name>
    <dbReference type="NCBI Taxonomy" id="29204"/>
    <lineage>
        <taxon>Eukaryota</taxon>
        <taxon>Sar</taxon>
        <taxon>Stramenopiles</taxon>
        <taxon>Ochrophyta</taxon>
        <taxon>Bacillariophyta</taxon>
        <taxon>Coscinodiscophyceae</taxon>
        <taxon>Thalassiosirophycidae</taxon>
        <taxon>Stephanodiscales</taxon>
        <taxon>Stephanodiscaceae</taxon>
        <taxon>Cyclotella</taxon>
    </lineage>
</organism>
<evidence type="ECO:0000256" key="5">
    <source>
        <dbReference type="ARBA" id="ARBA00022989"/>
    </source>
</evidence>
<keyword evidence="5" id="KW-1133">Transmembrane helix</keyword>
<feature type="region of interest" description="Disordered" evidence="9">
    <location>
        <begin position="43"/>
        <end position="68"/>
    </location>
</feature>
<dbReference type="GO" id="GO:0000139">
    <property type="term" value="C:Golgi membrane"/>
    <property type="evidence" value="ECO:0007669"/>
    <property type="project" value="UniProtKB-SubCell"/>
</dbReference>
<dbReference type="PANTHER" id="PTHR12137:SF54">
    <property type="entry name" value="CARBOHYDRATE SULFOTRANSFERASE"/>
    <property type="match status" value="1"/>
</dbReference>
<keyword evidence="8" id="KW-0325">Glycoprotein</keyword>
<protein>
    <recommendedName>
        <fullName evidence="13">Sulfotransferase domain-containing protein</fullName>
    </recommendedName>
</protein>
<dbReference type="AlphaFoldDB" id="A0ABD3PG16"/>
<name>A0ABD3PG16_9STRA</name>
<evidence type="ECO:0000256" key="4">
    <source>
        <dbReference type="ARBA" id="ARBA00022692"/>
    </source>
</evidence>
<evidence type="ECO:0000256" key="9">
    <source>
        <dbReference type="SAM" id="MobiDB-lite"/>
    </source>
</evidence>
<dbReference type="GO" id="GO:0008146">
    <property type="term" value="F:sulfotransferase activity"/>
    <property type="evidence" value="ECO:0007669"/>
    <property type="project" value="UniProtKB-ARBA"/>
</dbReference>